<dbReference type="InterPro" id="IPR020904">
    <property type="entry name" value="Sc_DH/Rdtase_CS"/>
</dbReference>
<dbReference type="Pfam" id="PF00106">
    <property type="entry name" value="adh_short"/>
    <property type="match status" value="1"/>
</dbReference>
<dbReference type="EMBL" id="SACP01000017">
    <property type="protein sequence ID" value="RVU16176.1"/>
    <property type="molecule type" value="Genomic_DNA"/>
</dbReference>
<dbReference type="Gene3D" id="3.40.50.720">
    <property type="entry name" value="NAD(P)-binding Rossmann-like Domain"/>
    <property type="match status" value="1"/>
</dbReference>
<dbReference type="Proteomes" id="UP000286997">
    <property type="component" value="Unassembled WGS sequence"/>
</dbReference>
<dbReference type="InterPro" id="IPR036291">
    <property type="entry name" value="NAD(P)-bd_dom_sf"/>
</dbReference>
<dbReference type="GO" id="GO:0032787">
    <property type="term" value="P:monocarboxylic acid metabolic process"/>
    <property type="evidence" value="ECO:0007669"/>
    <property type="project" value="UniProtKB-ARBA"/>
</dbReference>
<dbReference type="OrthoDB" id="9804774at2"/>
<dbReference type="PRINTS" id="PR00080">
    <property type="entry name" value="SDRFAMILY"/>
</dbReference>
<gene>
    <name evidence="5" type="ORF">EOE48_17645</name>
</gene>
<dbReference type="PANTHER" id="PTHR42879">
    <property type="entry name" value="3-OXOACYL-(ACYL-CARRIER-PROTEIN) REDUCTASE"/>
    <property type="match status" value="1"/>
</dbReference>
<sequence>MPAPRASPRGHCGRSPADEAAPVRGGGGSRSRRGSAPGCFKVEIVLDQGRAVSSDTSSRHVLVTGAARGIGRAVAAAFVAAGDRVTVLGRTPDSAAAARDALGAAHAVAADVSDAAALADALAAAAAALGPVAVLVNNAGGAETAPLPRLDVAQLRRMMALNVEPVLVAAQAVAPAMRAAGGGRIVTVASTAGLKGYPYVGAYCAAKHAVVGLTRALALELAGSGITVNAVCPGYTDTDLVTGAVDALEARTGRDRAALMAEFTRHNPLGRLIRPEEVADAVLWLAGPGAAGVTGQAIAVAGGEV</sequence>
<dbReference type="PROSITE" id="PS00061">
    <property type="entry name" value="ADH_SHORT"/>
    <property type="match status" value="1"/>
</dbReference>
<dbReference type="InterPro" id="IPR002347">
    <property type="entry name" value="SDR_fam"/>
</dbReference>
<evidence type="ECO:0000259" key="4">
    <source>
        <dbReference type="SMART" id="SM00822"/>
    </source>
</evidence>
<keyword evidence="6" id="KW-1185">Reference proteome</keyword>
<reference evidence="5 6" key="1">
    <citation type="submission" date="2019-01" db="EMBL/GenBank/DDBJ databases">
        <authorList>
            <person name="Chen W.-M."/>
        </authorList>
    </citation>
    <scope>NUCLEOTIDE SEQUENCE [LARGE SCALE GENOMIC DNA]</scope>
    <source>
        <strain evidence="5 6">TER-1</strain>
    </source>
</reference>
<comment type="caution">
    <text evidence="5">The sequence shown here is derived from an EMBL/GenBank/DDBJ whole genome shotgun (WGS) entry which is preliminary data.</text>
</comment>
<dbReference type="InterPro" id="IPR050259">
    <property type="entry name" value="SDR"/>
</dbReference>
<dbReference type="SUPFAM" id="SSF51735">
    <property type="entry name" value="NAD(P)-binding Rossmann-fold domains"/>
    <property type="match status" value="1"/>
</dbReference>
<comment type="similarity">
    <text evidence="1 2">Belongs to the short-chain dehydrogenases/reductases (SDR) family.</text>
</comment>
<evidence type="ECO:0000256" key="2">
    <source>
        <dbReference type="RuleBase" id="RU000363"/>
    </source>
</evidence>
<dbReference type="AlphaFoldDB" id="A0A437P1S2"/>
<evidence type="ECO:0000313" key="6">
    <source>
        <dbReference type="Proteomes" id="UP000286997"/>
    </source>
</evidence>
<dbReference type="SMART" id="SM00822">
    <property type="entry name" value="PKS_KR"/>
    <property type="match status" value="1"/>
</dbReference>
<evidence type="ECO:0000313" key="5">
    <source>
        <dbReference type="EMBL" id="RVU16176.1"/>
    </source>
</evidence>
<dbReference type="InterPro" id="IPR057326">
    <property type="entry name" value="KR_dom"/>
</dbReference>
<dbReference type="FunFam" id="3.40.50.720:FF:000084">
    <property type="entry name" value="Short-chain dehydrogenase reductase"/>
    <property type="match status" value="1"/>
</dbReference>
<proteinExistence type="inferred from homology"/>
<dbReference type="PRINTS" id="PR00081">
    <property type="entry name" value="GDHRDH"/>
</dbReference>
<accession>A0A437P1S2</accession>
<protein>
    <submittedName>
        <fullName evidence="5">SDR family oxidoreductase</fullName>
    </submittedName>
</protein>
<evidence type="ECO:0000256" key="3">
    <source>
        <dbReference type="SAM" id="MobiDB-lite"/>
    </source>
</evidence>
<name>A0A437P1S2_9HYPH</name>
<dbReference type="CDD" id="cd05233">
    <property type="entry name" value="SDR_c"/>
    <property type="match status" value="1"/>
</dbReference>
<feature type="region of interest" description="Disordered" evidence="3">
    <location>
        <begin position="1"/>
        <end position="35"/>
    </location>
</feature>
<dbReference type="PANTHER" id="PTHR42879:SF2">
    <property type="entry name" value="3-OXOACYL-[ACYL-CARRIER-PROTEIN] REDUCTASE FABG"/>
    <property type="match status" value="1"/>
</dbReference>
<feature type="domain" description="Ketoreductase" evidence="4">
    <location>
        <begin position="59"/>
        <end position="263"/>
    </location>
</feature>
<evidence type="ECO:0000256" key="1">
    <source>
        <dbReference type="ARBA" id="ARBA00006484"/>
    </source>
</evidence>
<organism evidence="5 6">
    <name type="scientific">Methylobacterium oryzihabitans</name>
    <dbReference type="NCBI Taxonomy" id="2499852"/>
    <lineage>
        <taxon>Bacteria</taxon>
        <taxon>Pseudomonadati</taxon>
        <taxon>Pseudomonadota</taxon>
        <taxon>Alphaproteobacteria</taxon>
        <taxon>Hyphomicrobiales</taxon>
        <taxon>Methylobacteriaceae</taxon>
        <taxon>Methylobacterium</taxon>
    </lineage>
</organism>